<name>A0A8K0JUI4_LADFU</name>
<reference evidence="1" key="1">
    <citation type="submission" date="2013-04" db="EMBL/GenBank/DDBJ databases">
        <authorList>
            <person name="Qu J."/>
            <person name="Murali S.C."/>
            <person name="Bandaranaike D."/>
            <person name="Bellair M."/>
            <person name="Blankenburg K."/>
            <person name="Chao H."/>
            <person name="Dinh H."/>
            <person name="Doddapaneni H."/>
            <person name="Downs B."/>
            <person name="Dugan-Rocha S."/>
            <person name="Elkadiri S."/>
            <person name="Gnanaolivu R.D."/>
            <person name="Hernandez B."/>
            <person name="Javaid M."/>
            <person name="Jayaseelan J.C."/>
            <person name="Lee S."/>
            <person name="Li M."/>
            <person name="Ming W."/>
            <person name="Munidasa M."/>
            <person name="Muniz J."/>
            <person name="Nguyen L."/>
            <person name="Ongeri F."/>
            <person name="Osuji N."/>
            <person name="Pu L.-L."/>
            <person name="Puazo M."/>
            <person name="Qu C."/>
            <person name="Quiroz J."/>
            <person name="Raj R."/>
            <person name="Weissenberger G."/>
            <person name="Xin Y."/>
            <person name="Zou X."/>
            <person name="Han Y."/>
            <person name="Richards S."/>
            <person name="Worley K."/>
            <person name="Muzny D."/>
            <person name="Gibbs R."/>
        </authorList>
    </citation>
    <scope>NUCLEOTIDE SEQUENCE</scope>
    <source>
        <strain evidence="1">Sampled in the wild</strain>
    </source>
</reference>
<keyword evidence="2" id="KW-1185">Reference proteome</keyword>
<proteinExistence type="predicted"/>
<sequence>MVFKHVADKMMPDSDKVTAGSTQVITPGRASPITAAKLSGIFLGILICSSVIKDDDEEDSKCCSSPADHLPVTNSEDLAESKEMLSGLWKTQIGEW</sequence>
<evidence type="ECO:0000313" key="2">
    <source>
        <dbReference type="Proteomes" id="UP000792457"/>
    </source>
</evidence>
<dbReference type="Proteomes" id="UP000792457">
    <property type="component" value="Unassembled WGS sequence"/>
</dbReference>
<accession>A0A8K0JUI4</accession>
<dbReference type="AlphaFoldDB" id="A0A8K0JUI4"/>
<reference evidence="1" key="2">
    <citation type="submission" date="2017-10" db="EMBL/GenBank/DDBJ databases">
        <title>Ladona fulva Genome sequencing and assembly.</title>
        <authorList>
            <person name="Murali S."/>
            <person name="Richards S."/>
            <person name="Bandaranaike D."/>
            <person name="Bellair M."/>
            <person name="Blankenburg K."/>
            <person name="Chao H."/>
            <person name="Dinh H."/>
            <person name="Doddapaneni H."/>
            <person name="Dugan-Rocha S."/>
            <person name="Elkadiri S."/>
            <person name="Gnanaolivu R."/>
            <person name="Hernandez B."/>
            <person name="Skinner E."/>
            <person name="Javaid M."/>
            <person name="Lee S."/>
            <person name="Li M."/>
            <person name="Ming W."/>
            <person name="Munidasa M."/>
            <person name="Muniz J."/>
            <person name="Nguyen L."/>
            <person name="Hughes D."/>
            <person name="Osuji N."/>
            <person name="Pu L.-L."/>
            <person name="Puazo M."/>
            <person name="Qu C."/>
            <person name="Quiroz J."/>
            <person name="Raj R."/>
            <person name="Weissenberger G."/>
            <person name="Xin Y."/>
            <person name="Zou X."/>
            <person name="Han Y."/>
            <person name="Worley K."/>
            <person name="Muzny D."/>
            <person name="Gibbs R."/>
        </authorList>
    </citation>
    <scope>NUCLEOTIDE SEQUENCE</scope>
    <source>
        <strain evidence="1">Sampled in the wild</strain>
    </source>
</reference>
<dbReference type="EMBL" id="KZ308146">
    <property type="protein sequence ID" value="KAG8222901.1"/>
    <property type="molecule type" value="Genomic_DNA"/>
</dbReference>
<organism evidence="1 2">
    <name type="scientific">Ladona fulva</name>
    <name type="common">Scarce chaser dragonfly</name>
    <name type="synonym">Libellula fulva</name>
    <dbReference type="NCBI Taxonomy" id="123851"/>
    <lineage>
        <taxon>Eukaryota</taxon>
        <taxon>Metazoa</taxon>
        <taxon>Ecdysozoa</taxon>
        <taxon>Arthropoda</taxon>
        <taxon>Hexapoda</taxon>
        <taxon>Insecta</taxon>
        <taxon>Pterygota</taxon>
        <taxon>Palaeoptera</taxon>
        <taxon>Odonata</taxon>
        <taxon>Epiprocta</taxon>
        <taxon>Anisoptera</taxon>
        <taxon>Libelluloidea</taxon>
        <taxon>Libellulidae</taxon>
        <taxon>Ladona</taxon>
    </lineage>
</organism>
<evidence type="ECO:0000313" key="1">
    <source>
        <dbReference type="EMBL" id="KAG8222901.1"/>
    </source>
</evidence>
<comment type="caution">
    <text evidence="1">The sequence shown here is derived from an EMBL/GenBank/DDBJ whole genome shotgun (WGS) entry which is preliminary data.</text>
</comment>
<dbReference type="OrthoDB" id="44820at2759"/>
<protein>
    <submittedName>
        <fullName evidence="1">Uncharacterized protein</fullName>
    </submittedName>
</protein>
<gene>
    <name evidence="1" type="ORF">J437_LFUL003546</name>
</gene>